<dbReference type="Pfam" id="PF13489">
    <property type="entry name" value="Methyltransf_23"/>
    <property type="match status" value="1"/>
</dbReference>
<dbReference type="CDD" id="cd02440">
    <property type="entry name" value="AdoMet_MTases"/>
    <property type="match status" value="1"/>
</dbReference>
<dbReference type="GO" id="GO:0008168">
    <property type="term" value="F:methyltransferase activity"/>
    <property type="evidence" value="ECO:0007669"/>
    <property type="project" value="UniProtKB-KW"/>
</dbReference>
<comment type="caution">
    <text evidence="1">The sequence shown here is derived from an EMBL/GenBank/DDBJ whole genome shotgun (WGS) entry which is preliminary data.</text>
</comment>
<name>A0A7C1ZGQ6_9GAMM</name>
<dbReference type="Proteomes" id="UP000886384">
    <property type="component" value="Unassembled WGS sequence"/>
</dbReference>
<sequence>MNSPSELSTIRENPEFKSRMRICPVCSCHHSWPFRYVDMVVPESLTLQHQYTINQCDNCGAVFHNVNSELDRSNYYGAYTGSSTVNYDVTPEQLYLNDLTVRFLEYACLSSKELVIADVGCSFGLTLTTLKQKGYTNLYAIDPDRSAIKYLSENGINGFVGDAECERKDLENKFDLIILRHVLEHLYEPNMALSNIRKWLKAGGKVYIELPALSLYQETGPFPGYFFEFEHINHFSLNALLNLMNTFSMTHYESTKDIYPCLRAIFDASDKKKEIVFSPDSKYVEASFGELNSKSKKVMEKIDSINDGREIALWGVSIFVYRLLTHTSLKELNIQFLVDGNQLLQGSKILGLEVQKPDVLSDFDGDIVICGENSAESIKCAIRTMGLKNNVICLMGD</sequence>
<dbReference type="SUPFAM" id="SSF53335">
    <property type="entry name" value="S-adenosyl-L-methionine-dependent methyltransferases"/>
    <property type="match status" value="1"/>
</dbReference>
<organism evidence="1">
    <name type="scientific">Methylophaga aminisulfidivorans</name>
    <dbReference type="NCBI Taxonomy" id="230105"/>
    <lineage>
        <taxon>Bacteria</taxon>
        <taxon>Pseudomonadati</taxon>
        <taxon>Pseudomonadota</taxon>
        <taxon>Gammaproteobacteria</taxon>
        <taxon>Thiotrichales</taxon>
        <taxon>Piscirickettsiaceae</taxon>
        <taxon>Methylophaga</taxon>
    </lineage>
</organism>
<dbReference type="Gene3D" id="3.40.50.150">
    <property type="entry name" value="Vaccinia Virus protein VP39"/>
    <property type="match status" value="1"/>
</dbReference>
<protein>
    <submittedName>
        <fullName evidence="1">Class I SAM-dependent methyltransferase</fullName>
    </submittedName>
</protein>
<gene>
    <name evidence="1" type="ORF">ENI26_04750</name>
</gene>
<dbReference type="EMBL" id="DRHY01000100">
    <property type="protein sequence ID" value="HEC73668.1"/>
    <property type="molecule type" value="Genomic_DNA"/>
</dbReference>
<proteinExistence type="predicted"/>
<reference evidence="1" key="1">
    <citation type="journal article" date="2020" name="mSystems">
        <title>Genome- and Community-Level Interaction Insights into Carbon Utilization and Element Cycling Functions of Hydrothermarchaeota in Hydrothermal Sediment.</title>
        <authorList>
            <person name="Zhou Z."/>
            <person name="Liu Y."/>
            <person name="Xu W."/>
            <person name="Pan J."/>
            <person name="Luo Z.H."/>
            <person name="Li M."/>
        </authorList>
    </citation>
    <scope>NUCLEOTIDE SEQUENCE [LARGE SCALE GENOMIC DNA]</scope>
    <source>
        <strain evidence="1">HyVt-380</strain>
    </source>
</reference>
<dbReference type="GO" id="GO:0032259">
    <property type="term" value="P:methylation"/>
    <property type="evidence" value="ECO:0007669"/>
    <property type="project" value="UniProtKB-KW"/>
</dbReference>
<keyword evidence="1" id="KW-0808">Transferase</keyword>
<accession>A0A7C1ZGQ6</accession>
<evidence type="ECO:0000313" key="1">
    <source>
        <dbReference type="EMBL" id="HEC73668.1"/>
    </source>
</evidence>
<dbReference type="PANTHER" id="PTHR43861">
    <property type="entry name" value="TRANS-ACONITATE 2-METHYLTRANSFERASE-RELATED"/>
    <property type="match status" value="1"/>
</dbReference>
<dbReference type="InterPro" id="IPR029063">
    <property type="entry name" value="SAM-dependent_MTases_sf"/>
</dbReference>
<dbReference type="AlphaFoldDB" id="A0A7C1ZGQ6"/>
<keyword evidence="1" id="KW-0489">Methyltransferase</keyword>